<evidence type="ECO:0000256" key="3">
    <source>
        <dbReference type="ARBA" id="ARBA00023125"/>
    </source>
</evidence>
<dbReference type="PANTHER" id="PTHR30055">
    <property type="entry name" value="HTH-TYPE TRANSCRIPTIONAL REGULATOR RUTR"/>
    <property type="match status" value="1"/>
</dbReference>
<keyword evidence="4" id="KW-0804">Transcription</keyword>
<dbReference type="RefSeq" id="WP_328710552.1">
    <property type="nucleotide sequence ID" value="NZ_CP108085.1"/>
</dbReference>
<evidence type="ECO:0000313" key="8">
    <source>
        <dbReference type="EMBL" id="WUP78192.1"/>
    </source>
</evidence>
<accession>A0ABZ1T090</accession>
<feature type="compositionally biased region" description="Gly residues" evidence="6">
    <location>
        <begin position="242"/>
        <end position="251"/>
    </location>
</feature>
<evidence type="ECO:0000313" key="9">
    <source>
        <dbReference type="Proteomes" id="UP001432011"/>
    </source>
</evidence>
<dbReference type="SUPFAM" id="SSF48498">
    <property type="entry name" value="Tetracyclin repressor-like, C-terminal domain"/>
    <property type="match status" value="1"/>
</dbReference>
<reference evidence="8" key="1">
    <citation type="submission" date="2022-10" db="EMBL/GenBank/DDBJ databases">
        <title>The complete genomes of actinobacterial strains from the NBC collection.</title>
        <authorList>
            <person name="Joergensen T.S."/>
            <person name="Alvarez Arevalo M."/>
            <person name="Sterndorff E.B."/>
            <person name="Faurdal D."/>
            <person name="Vuksanovic O."/>
            <person name="Mourched A.-S."/>
            <person name="Charusanti P."/>
            <person name="Shaw S."/>
            <person name="Blin K."/>
            <person name="Weber T."/>
        </authorList>
    </citation>
    <scope>NUCLEOTIDE SEQUENCE</scope>
    <source>
        <strain evidence="8">NBC_00254</strain>
    </source>
</reference>
<sequence>MSRTLYVRQWTETMWRREDSVMLNRTRIVAAAVELIEREGADAVSMRRIAAELGVGVMSLYNHVPSKAALLDAVAEDVLSRIGFTDDPSAHWTERVRIQARAFRRIAHHYPRCTMVVVSRQLNSTAGLLPVERALATLREAGFDSREAVRMLRMFIAYVVGSLLREVGVTPTFAPVRGGATVAEVDPALFPVLSELRSHLDSCDHDEEFEFGLELLVQAMAVRAAARADAHTGAGEGERGGARAGRGGARQ</sequence>
<feature type="compositionally biased region" description="Basic and acidic residues" evidence="6">
    <location>
        <begin position="229"/>
        <end position="241"/>
    </location>
</feature>
<dbReference type="InterPro" id="IPR009057">
    <property type="entry name" value="Homeodomain-like_sf"/>
</dbReference>
<dbReference type="Gene3D" id="1.10.10.60">
    <property type="entry name" value="Homeodomain-like"/>
    <property type="match status" value="1"/>
</dbReference>
<dbReference type="PRINTS" id="PR00455">
    <property type="entry name" value="HTHTETR"/>
</dbReference>
<keyword evidence="3 5" id="KW-0238">DNA-binding</keyword>
<dbReference type="SUPFAM" id="SSF46689">
    <property type="entry name" value="Homeodomain-like"/>
    <property type="match status" value="1"/>
</dbReference>
<dbReference type="InterPro" id="IPR003012">
    <property type="entry name" value="Tet_transcr_reg_TetR"/>
</dbReference>
<dbReference type="Gene3D" id="1.10.357.10">
    <property type="entry name" value="Tetracycline Repressor, domain 2"/>
    <property type="match status" value="1"/>
</dbReference>
<feature type="DNA-binding region" description="H-T-H motif" evidence="5">
    <location>
        <begin position="45"/>
        <end position="64"/>
    </location>
</feature>
<evidence type="ECO:0000256" key="4">
    <source>
        <dbReference type="ARBA" id="ARBA00023163"/>
    </source>
</evidence>
<dbReference type="PRINTS" id="PR00400">
    <property type="entry name" value="TETREPRESSOR"/>
</dbReference>
<evidence type="ECO:0000256" key="6">
    <source>
        <dbReference type="SAM" id="MobiDB-lite"/>
    </source>
</evidence>
<proteinExistence type="predicted"/>
<name>A0ABZ1T090_9ACTN</name>
<dbReference type="InterPro" id="IPR001647">
    <property type="entry name" value="HTH_TetR"/>
</dbReference>
<dbReference type="Pfam" id="PF02909">
    <property type="entry name" value="TetR_C_1"/>
    <property type="match status" value="1"/>
</dbReference>
<keyword evidence="2" id="KW-0805">Transcription regulation</keyword>
<evidence type="ECO:0000256" key="2">
    <source>
        <dbReference type="ARBA" id="ARBA00023015"/>
    </source>
</evidence>
<evidence type="ECO:0000259" key="7">
    <source>
        <dbReference type="PROSITE" id="PS50977"/>
    </source>
</evidence>
<evidence type="ECO:0000256" key="5">
    <source>
        <dbReference type="PROSITE-ProRule" id="PRU00335"/>
    </source>
</evidence>
<dbReference type="Pfam" id="PF00440">
    <property type="entry name" value="TetR_N"/>
    <property type="match status" value="1"/>
</dbReference>
<dbReference type="PROSITE" id="PS50977">
    <property type="entry name" value="HTH_TETR_2"/>
    <property type="match status" value="1"/>
</dbReference>
<keyword evidence="1" id="KW-0678">Repressor</keyword>
<dbReference type="InterPro" id="IPR050109">
    <property type="entry name" value="HTH-type_TetR-like_transc_reg"/>
</dbReference>
<protein>
    <submittedName>
        <fullName evidence="8">TetR/AcrR family transcriptional regulator C-terminal domain-containing protein</fullName>
    </submittedName>
</protein>
<organism evidence="8 9">
    <name type="scientific">Microbispora hainanensis</name>
    <dbReference type="NCBI Taxonomy" id="568844"/>
    <lineage>
        <taxon>Bacteria</taxon>
        <taxon>Bacillati</taxon>
        <taxon>Actinomycetota</taxon>
        <taxon>Actinomycetes</taxon>
        <taxon>Streptosporangiales</taxon>
        <taxon>Streptosporangiaceae</taxon>
        <taxon>Microbispora</taxon>
    </lineage>
</organism>
<feature type="domain" description="HTH tetR-type" evidence="7">
    <location>
        <begin position="22"/>
        <end position="82"/>
    </location>
</feature>
<dbReference type="PANTHER" id="PTHR30055:SF151">
    <property type="entry name" value="TRANSCRIPTIONAL REGULATORY PROTEIN"/>
    <property type="match status" value="1"/>
</dbReference>
<dbReference type="InterPro" id="IPR036271">
    <property type="entry name" value="Tet_transcr_reg_TetR-rel_C_sf"/>
</dbReference>
<evidence type="ECO:0000256" key="1">
    <source>
        <dbReference type="ARBA" id="ARBA00022491"/>
    </source>
</evidence>
<dbReference type="Proteomes" id="UP001432011">
    <property type="component" value="Chromosome"/>
</dbReference>
<dbReference type="InterPro" id="IPR004111">
    <property type="entry name" value="Repressor_TetR_C"/>
</dbReference>
<gene>
    <name evidence="8" type="ORF">OG913_14725</name>
</gene>
<feature type="region of interest" description="Disordered" evidence="6">
    <location>
        <begin position="229"/>
        <end position="251"/>
    </location>
</feature>
<dbReference type="EMBL" id="CP108085">
    <property type="protein sequence ID" value="WUP78192.1"/>
    <property type="molecule type" value="Genomic_DNA"/>
</dbReference>
<keyword evidence="9" id="KW-1185">Reference proteome</keyword>